<dbReference type="Proteomes" id="UP000234681">
    <property type="component" value="Chromosome 3"/>
</dbReference>
<accession>A6HNN7</accession>
<dbReference type="AlphaFoldDB" id="A6HNN7"/>
<protein>
    <submittedName>
        <fullName evidence="1">RCG26941</fullName>
    </submittedName>
</protein>
<sequence>MGADASLLVGERCPIPWKPLTPQLCFWLTTLVRTKG</sequence>
<proteinExistence type="predicted"/>
<organism evidence="1 2">
    <name type="scientific">Rattus norvegicus</name>
    <name type="common">Rat</name>
    <dbReference type="NCBI Taxonomy" id="10116"/>
    <lineage>
        <taxon>Eukaryota</taxon>
        <taxon>Metazoa</taxon>
        <taxon>Chordata</taxon>
        <taxon>Craniata</taxon>
        <taxon>Vertebrata</taxon>
        <taxon>Euteleostomi</taxon>
        <taxon>Mammalia</taxon>
        <taxon>Eutheria</taxon>
        <taxon>Euarchontoglires</taxon>
        <taxon>Glires</taxon>
        <taxon>Rodentia</taxon>
        <taxon>Myomorpha</taxon>
        <taxon>Muroidea</taxon>
        <taxon>Muridae</taxon>
        <taxon>Murinae</taxon>
        <taxon>Rattus</taxon>
    </lineage>
</organism>
<evidence type="ECO:0000313" key="1">
    <source>
        <dbReference type="EMBL" id="EDL79638.1"/>
    </source>
</evidence>
<dbReference type="EMBL" id="CH473949">
    <property type="protein sequence ID" value="EDL79638.1"/>
    <property type="molecule type" value="Genomic_DNA"/>
</dbReference>
<name>A6HNN7_RAT</name>
<reference evidence="2" key="1">
    <citation type="submission" date="2005-09" db="EMBL/GenBank/DDBJ databases">
        <authorList>
            <person name="Mural R.J."/>
            <person name="Li P.W."/>
            <person name="Adams M.D."/>
            <person name="Amanatides P.G."/>
            <person name="Baden-Tillson H."/>
            <person name="Barnstead M."/>
            <person name="Chin S.H."/>
            <person name="Dew I."/>
            <person name="Evans C.A."/>
            <person name="Ferriera S."/>
            <person name="Flanigan M."/>
            <person name="Fosler C."/>
            <person name="Glodek A."/>
            <person name="Gu Z."/>
            <person name="Holt R.A."/>
            <person name="Jennings D."/>
            <person name="Kraft C.L."/>
            <person name="Lu F."/>
            <person name="Nguyen T."/>
            <person name="Nusskern D.R."/>
            <person name="Pfannkoch C.M."/>
            <person name="Sitter C."/>
            <person name="Sutton G.G."/>
            <person name="Venter J.C."/>
            <person name="Wang Z."/>
            <person name="Woodage T."/>
            <person name="Zheng X.H."/>
            <person name="Zhong F."/>
        </authorList>
    </citation>
    <scope>NUCLEOTIDE SEQUENCE [LARGE SCALE GENOMIC DNA]</scope>
    <source>
        <strain>BN</strain>
        <strain evidence="2">Sprague-Dawley</strain>
    </source>
</reference>
<evidence type="ECO:0000313" key="2">
    <source>
        <dbReference type="Proteomes" id="UP000234681"/>
    </source>
</evidence>
<gene>
    <name evidence="1" type="ORF">rCG_26941</name>
</gene>